<organism evidence="1 2">
    <name type="scientific">Pleurodeles waltl</name>
    <name type="common">Iberian ribbed newt</name>
    <dbReference type="NCBI Taxonomy" id="8319"/>
    <lineage>
        <taxon>Eukaryota</taxon>
        <taxon>Metazoa</taxon>
        <taxon>Chordata</taxon>
        <taxon>Craniata</taxon>
        <taxon>Vertebrata</taxon>
        <taxon>Euteleostomi</taxon>
        <taxon>Amphibia</taxon>
        <taxon>Batrachia</taxon>
        <taxon>Caudata</taxon>
        <taxon>Salamandroidea</taxon>
        <taxon>Salamandridae</taxon>
        <taxon>Pleurodelinae</taxon>
        <taxon>Pleurodeles</taxon>
    </lineage>
</organism>
<name>A0AAV7WC98_PLEWA</name>
<evidence type="ECO:0000313" key="2">
    <source>
        <dbReference type="Proteomes" id="UP001066276"/>
    </source>
</evidence>
<proteinExistence type="predicted"/>
<gene>
    <name evidence="1" type="ORF">NDU88_007026</name>
</gene>
<evidence type="ECO:0000313" key="1">
    <source>
        <dbReference type="EMBL" id="KAJ1211669.1"/>
    </source>
</evidence>
<keyword evidence="2" id="KW-1185">Reference proteome</keyword>
<dbReference type="Proteomes" id="UP001066276">
    <property type="component" value="Chromosome 1_2"/>
</dbReference>
<comment type="caution">
    <text evidence="1">The sequence shown here is derived from an EMBL/GenBank/DDBJ whole genome shotgun (WGS) entry which is preliminary data.</text>
</comment>
<sequence length="87" mass="9900">MLAPLSSLETEYHQHPRALTMCHDSLKAVLRPREQARTWRITSTHSINNVSREPDSEHLSLDNRRSELPFTSEGTPVGPIVAGCFYR</sequence>
<dbReference type="EMBL" id="JANPWB010000002">
    <property type="protein sequence ID" value="KAJ1211669.1"/>
    <property type="molecule type" value="Genomic_DNA"/>
</dbReference>
<reference evidence="1" key="1">
    <citation type="journal article" date="2022" name="bioRxiv">
        <title>Sequencing and chromosome-scale assembly of the giantPleurodeles waltlgenome.</title>
        <authorList>
            <person name="Brown T."/>
            <person name="Elewa A."/>
            <person name="Iarovenko S."/>
            <person name="Subramanian E."/>
            <person name="Araus A.J."/>
            <person name="Petzold A."/>
            <person name="Susuki M."/>
            <person name="Suzuki K.-i.T."/>
            <person name="Hayashi T."/>
            <person name="Toyoda A."/>
            <person name="Oliveira C."/>
            <person name="Osipova E."/>
            <person name="Leigh N.D."/>
            <person name="Simon A."/>
            <person name="Yun M.H."/>
        </authorList>
    </citation>
    <scope>NUCLEOTIDE SEQUENCE</scope>
    <source>
        <strain evidence="1">20211129_DDA</strain>
        <tissue evidence="1">Liver</tissue>
    </source>
</reference>
<dbReference type="AlphaFoldDB" id="A0AAV7WC98"/>
<accession>A0AAV7WC98</accession>
<protein>
    <submittedName>
        <fullName evidence="1">Uncharacterized protein</fullName>
    </submittedName>
</protein>